<feature type="compositionally biased region" description="Polar residues" evidence="2">
    <location>
        <begin position="483"/>
        <end position="508"/>
    </location>
</feature>
<feature type="region of interest" description="Disordered" evidence="2">
    <location>
        <begin position="318"/>
        <end position="364"/>
    </location>
</feature>
<dbReference type="OrthoDB" id="306690at2759"/>
<protein>
    <recommendedName>
        <fullName evidence="3">YTH domain-containing protein</fullName>
    </recommendedName>
</protein>
<feature type="region of interest" description="Disordered" evidence="2">
    <location>
        <begin position="753"/>
        <end position="789"/>
    </location>
</feature>
<dbReference type="Proteomes" id="UP000325313">
    <property type="component" value="Unassembled WGS sequence"/>
</dbReference>
<feature type="region of interest" description="Disordered" evidence="2">
    <location>
        <begin position="441"/>
        <end position="466"/>
    </location>
</feature>
<evidence type="ECO:0000313" key="6">
    <source>
        <dbReference type="Proteomes" id="UP000324748"/>
    </source>
</evidence>
<feature type="domain" description="YTH" evidence="3">
    <location>
        <begin position="1173"/>
        <end position="1308"/>
    </location>
</feature>
<dbReference type="Proteomes" id="UP000324748">
    <property type="component" value="Unassembled WGS sequence"/>
</dbReference>
<feature type="region of interest" description="Disordered" evidence="2">
    <location>
        <begin position="1"/>
        <end position="74"/>
    </location>
</feature>
<reference evidence="6 7" key="1">
    <citation type="submission" date="2019-05" db="EMBL/GenBank/DDBJ databases">
        <title>Emergence of the Ug99 lineage of the wheat stem rust pathogen through somatic hybridization.</title>
        <authorList>
            <person name="Li F."/>
            <person name="Upadhyaya N.M."/>
            <person name="Sperschneider J."/>
            <person name="Matny O."/>
            <person name="Nguyen-Phuc H."/>
            <person name="Mago R."/>
            <person name="Raley C."/>
            <person name="Miller M.E."/>
            <person name="Silverstein K.A.T."/>
            <person name="Henningsen E."/>
            <person name="Hirsch C.D."/>
            <person name="Visser B."/>
            <person name="Pretorius Z.A."/>
            <person name="Steffenson B.J."/>
            <person name="Schwessinger B."/>
            <person name="Dodds P.N."/>
            <person name="Figueroa M."/>
        </authorList>
    </citation>
    <scope>NUCLEOTIDE SEQUENCE [LARGE SCALE GENOMIC DNA]</scope>
    <source>
        <strain evidence="5">21-0</strain>
        <strain evidence="4 7">Ug99</strain>
    </source>
</reference>
<dbReference type="EMBL" id="VSWC01000041">
    <property type="protein sequence ID" value="KAA1103895.1"/>
    <property type="molecule type" value="Genomic_DNA"/>
</dbReference>
<dbReference type="GO" id="GO:1990247">
    <property type="term" value="F:N6-methyladenosine-containing RNA reader activity"/>
    <property type="evidence" value="ECO:0007669"/>
    <property type="project" value="TreeGrafter"/>
</dbReference>
<dbReference type="PANTHER" id="PTHR12357">
    <property type="entry name" value="YTH YT521-B HOMOLOGY DOMAIN-CONTAINING"/>
    <property type="match status" value="1"/>
</dbReference>
<feature type="compositionally biased region" description="Polar residues" evidence="2">
    <location>
        <begin position="575"/>
        <end position="613"/>
    </location>
</feature>
<dbReference type="GO" id="GO:0003729">
    <property type="term" value="F:mRNA binding"/>
    <property type="evidence" value="ECO:0007669"/>
    <property type="project" value="TreeGrafter"/>
</dbReference>
<feature type="compositionally biased region" description="Polar residues" evidence="2">
    <location>
        <begin position="148"/>
        <end position="173"/>
    </location>
</feature>
<feature type="compositionally biased region" description="Low complexity" evidence="2">
    <location>
        <begin position="441"/>
        <end position="451"/>
    </location>
</feature>
<gene>
    <name evidence="5" type="ORF">PGT21_003798</name>
    <name evidence="4" type="ORF">PGTUg99_018753</name>
</gene>
<accession>A0A5B0PQE0</accession>
<feature type="region of interest" description="Disordered" evidence="2">
    <location>
        <begin position="540"/>
        <end position="653"/>
    </location>
</feature>
<evidence type="ECO:0000256" key="2">
    <source>
        <dbReference type="SAM" id="MobiDB-lite"/>
    </source>
</evidence>
<evidence type="ECO:0000259" key="3">
    <source>
        <dbReference type="PROSITE" id="PS50882"/>
    </source>
</evidence>
<keyword evidence="1" id="KW-0175">Coiled coil</keyword>
<evidence type="ECO:0000313" key="4">
    <source>
        <dbReference type="EMBL" id="KAA1080168.1"/>
    </source>
</evidence>
<dbReference type="InterPro" id="IPR045168">
    <property type="entry name" value="YTH_prot"/>
</dbReference>
<feature type="region of interest" description="Disordered" evidence="2">
    <location>
        <begin position="672"/>
        <end position="706"/>
    </location>
</feature>
<feature type="compositionally biased region" description="Polar residues" evidence="2">
    <location>
        <begin position="960"/>
        <end position="987"/>
    </location>
</feature>
<sequence>MLKLPSVSLPFGKRSQTKPHNRASPSSPNPTSQSAASLPSNDASPSTHNRDSSSQPSVETLPANSDHTSTPSSVSLKRRYQLNFKHLQTSLTHTSPSTSNSNHQASLQAAAASSNSGSDINQPVSTNYYHPSNNPPASSPHSNLPKDNLQSNTHHIQNTNKRASSNLTQINPKTHSSSATSTNTNNNNNNNNNENNLHTAQTQSMPASHHLYPDHSASHLLPPSATISSPLSPIGSPAIAMSYNHQQLSLLRRHHTLSAGGPRLARLEKQQALANMAEKDRRFYGGGSSEAGSSLSGSESVESLSLDSRSNLCLTPLQSSQQHSPSVMPELSDHPLLHKTHHHPHQPSGSNANNTSPPSTRNALVASAPHSGFQLIRGYKGTAALRSLDLGSPIELEEEEGDEEHRLNNSTSHATISYNSLQSAPSQAHQLGIQLDPTTTVSVHTHSRTPTIEARSGTRAADQIPHSGSFPLYSQVALHRNFSSPSKLQQSTTAFSNSDRSSNTTEQAHSFCPPPNWNKLSILNRAMKPNDSALQLLHTLQPTRSQTQGEPSRSLGLTTEEEDDQQILSSPVDFPQTSNLHRATSDRVSSTGNHLNASQPPSSNTLSHWAEQTNLRRHQSMKSDGRWGTSAVTNFEDSETRSANEPNQLKESARSQLDTFYELSSSIGGQSASLLRSSSHHSNPSPAFSSSMSSHPSPSGNITQFSTQTGGVVTTMSSPVSVPGLSINPWSPSVEEAKKLREPMLRQASLDTLASNNSSNNSHPMKKSTNSDLSRFRSSSNDDTQGRGEMNLLHTSFGRINLSQAKNGEELSARPAMGLSHRISGVKSPLSTSTSLADLSEGTAADAEVANSVVVAPSSKKLALPPLVTDFSRETILAGGVQGRKPPGSIKRHPNGVSLLFQGPASAAAFVPPIGHSLSRNINDPFNFQEKVSMVASHNTAAPGIGASAWLTQKERLVGETQSRQQSGEWGSLPHSPSSQLQTATTSVPNLPQQIQQQIILNQQLQQLQQLQVQQHQLQQQQTQLLNSTMRLPGSSTSSINGFNSPAMANILQSNAFSYSNMSPSAPGSFFGASGNHHVGPTPPPNPSRLQTTITGLPGLGSLSGTSPHVLPSPVSGLGPMAAGPSMVNMAKPMSFMNPNPAGLPGSNNHNIHELARQKGYNPTHFDTSPPSARFFVIKSYTEEDVHKSLKYEIWASTDLGNKRLDRAFHESHESGPIYLLFSVNASGHFCGMAEMLTAVDYNTSSKVWAQDKWKGIFKVRWVFVKDIPNNALRHIKLTNTPENKPITSSRDTQEVPHDKGIQVLHIMSSYQSRTTLLQDYAWYEHNESQKSQQQQQGSESSPGAAATSGSESTNKSSPPNSSTGPTAPRQPRYSVQNTQNQNIRRFTQANGHPGQYAPVAVQVASGI</sequence>
<evidence type="ECO:0000313" key="5">
    <source>
        <dbReference type="EMBL" id="KAA1103895.1"/>
    </source>
</evidence>
<feature type="compositionally biased region" description="Low complexity" evidence="2">
    <location>
        <begin position="174"/>
        <end position="196"/>
    </location>
</feature>
<feature type="compositionally biased region" description="Polar residues" evidence="2">
    <location>
        <begin position="753"/>
        <end position="783"/>
    </location>
</feature>
<dbReference type="EMBL" id="VDEP01000442">
    <property type="protein sequence ID" value="KAA1080168.1"/>
    <property type="molecule type" value="Genomic_DNA"/>
</dbReference>
<dbReference type="GO" id="GO:0005737">
    <property type="term" value="C:cytoplasm"/>
    <property type="evidence" value="ECO:0007669"/>
    <property type="project" value="TreeGrafter"/>
</dbReference>
<feature type="region of interest" description="Disordered" evidence="2">
    <location>
        <begin position="959"/>
        <end position="987"/>
    </location>
</feature>
<feature type="compositionally biased region" description="Low complexity" evidence="2">
    <location>
        <begin position="90"/>
        <end position="118"/>
    </location>
</feature>
<dbReference type="CDD" id="cd21134">
    <property type="entry name" value="YTH"/>
    <property type="match status" value="1"/>
</dbReference>
<evidence type="ECO:0000256" key="1">
    <source>
        <dbReference type="SAM" id="Coils"/>
    </source>
</evidence>
<name>A0A5B0PQE0_PUCGR</name>
<proteinExistence type="predicted"/>
<dbReference type="Pfam" id="PF04146">
    <property type="entry name" value="YTH"/>
    <property type="match status" value="1"/>
</dbReference>
<dbReference type="GO" id="GO:0061157">
    <property type="term" value="P:mRNA destabilization"/>
    <property type="evidence" value="ECO:0007669"/>
    <property type="project" value="TreeGrafter"/>
</dbReference>
<organism evidence="5 6">
    <name type="scientific">Puccinia graminis f. sp. tritici</name>
    <dbReference type="NCBI Taxonomy" id="56615"/>
    <lineage>
        <taxon>Eukaryota</taxon>
        <taxon>Fungi</taxon>
        <taxon>Dikarya</taxon>
        <taxon>Basidiomycota</taxon>
        <taxon>Pucciniomycotina</taxon>
        <taxon>Pucciniomycetes</taxon>
        <taxon>Pucciniales</taxon>
        <taxon>Pucciniaceae</taxon>
        <taxon>Puccinia</taxon>
    </lineage>
</organism>
<feature type="compositionally biased region" description="Low complexity" evidence="2">
    <location>
        <begin position="1330"/>
        <end position="1342"/>
    </location>
</feature>
<feature type="compositionally biased region" description="Polar residues" evidence="2">
    <location>
        <begin position="347"/>
        <end position="362"/>
    </location>
</feature>
<feature type="region of interest" description="Disordered" evidence="2">
    <location>
        <begin position="483"/>
        <end position="515"/>
    </location>
</feature>
<feature type="region of interest" description="Disordered" evidence="2">
    <location>
        <begin position="90"/>
        <end position="224"/>
    </location>
</feature>
<feature type="compositionally biased region" description="Polar residues" evidence="2">
    <location>
        <begin position="630"/>
        <end position="653"/>
    </location>
</feature>
<comment type="caution">
    <text evidence="5">The sequence shown here is derived from an EMBL/GenBank/DDBJ whole genome shotgun (WGS) entry which is preliminary data.</text>
</comment>
<feature type="compositionally biased region" description="Polar residues" evidence="2">
    <location>
        <begin position="540"/>
        <end position="557"/>
    </location>
</feature>
<dbReference type="PROSITE" id="PS50882">
    <property type="entry name" value="YTH"/>
    <property type="match status" value="1"/>
</dbReference>
<feature type="compositionally biased region" description="Low complexity" evidence="2">
    <location>
        <begin position="672"/>
        <end position="699"/>
    </location>
</feature>
<keyword evidence="6" id="KW-1185">Reference proteome</keyword>
<feature type="coiled-coil region" evidence="1">
    <location>
        <begin position="1001"/>
        <end position="1028"/>
    </location>
</feature>
<dbReference type="PANTHER" id="PTHR12357:SF89">
    <property type="entry name" value="YTH DOMAIN-CONTAINING FAMILY PROTEIN"/>
    <property type="match status" value="1"/>
</dbReference>
<feature type="region of interest" description="Disordered" evidence="2">
    <location>
        <begin position="1327"/>
        <end position="1381"/>
    </location>
</feature>
<evidence type="ECO:0000313" key="7">
    <source>
        <dbReference type="Proteomes" id="UP000325313"/>
    </source>
</evidence>
<feature type="compositionally biased region" description="Polar residues" evidence="2">
    <location>
        <begin position="23"/>
        <end position="74"/>
    </location>
</feature>
<dbReference type="Gene3D" id="3.10.590.10">
    <property type="entry name" value="ph1033 like domains"/>
    <property type="match status" value="1"/>
</dbReference>
<feature type="compositionally biased region" description="Polar residues" evidence="2">
    <location>
        <begin position="197"/>
        <end position="206"/>
    </location>
</feature>
<dbReference type="InterPro" id="IPR007275">
    <property type="entry name" value="YTH_domain"/>
</dbReference>
<feature type="compositionally biased region" description="Low complexity" evidence="2">
    <location>
        <begin position="1351"/>
        <end position="1367"/>
    </location>
</feature>